<dbReference type="EMBL" id="HACG01023863">
    <property type="protein sequence ID" value="CEK70728.1"/>
    <property type="molecule type" value="Transcribed_RNA"/>
</dbReference>
<organism evidence="2">
    <name type="scientific">Arion vulgaris</name>
    <dbReference type="NCBI Taxonomy" id="1028688"/>
    <lineage>
        <taxon>Eukaryota</taxon>
        <taxon>Metazoa</taxon>
        <taxon>Spiralia</taxon>
        <taxon>Lophotrochozoa</taxon>
        <taxon>Mollusca</taxon>
        <taxon>Gastropoda</taxon>
        <taxon>Heterobranchia</taxon>
        <taxon>Euthyneura</taxon>
        <taxon>Panpulmonata</taxon>
        <taxon>Eupulmonata</taxon>
        <taxon>Stylommatophora</taxon>
        <taxon>Helicina</taxon>
        <taxon>Arionoidea</taxon>
        <taxon>Arionidae</taxon>
        <taxon>Arion</taxon>
    </lineage>
</organism>
<dbReference type="AlphaFoldDB" id="A0A0B6ZQ73"/>
<evidence type="ECO:0000313" key="2">
    <source>
        <dbReference type="EMBL" id="CEK70728.1"/>
    </source>
</evidence>
<proteinExistence type="predicted"/>
<sequence length="57" mass="6954">MDKRKTNKEEKIVTEKQEGNTHCKRIRSKITNKDQVQHEIKSIKNDRFTELKCYLYK</sequence>
<protein>
    <submittedName>
        <fullName evidence="2">Uncharacterized protein</fullName>
    </submittedName>
</protein>
<reference evidence="2" key="1">
    <citation type="submission" date="2014-12" db="EMBL/GenBank/DDBJ databases">
        <title>Insight into the proteome of Arion vulgaris.</title>
        <authorList>
            <person name="Aradska J."/>
            <person name="Bulat T."/>
            <person name="Smidak R."/>
            <person name="Sarate P."/>
            <person name="Gangsoo J."/>
            <person name="Sialana F."/>
            <person name="Bilban M."/>
            <person name="Lubec G."/>
        </authorList>
    </citation>
    <scope>NUCLEOTIDE SEQUENCE</scope>
    <source>
        <tissue evidence="2">Skin</tissue>
    </source>
</reference>
<name>A0A0B6ZQ73_9EUPU</name>
<evidence type="ECO:0000256" key="1">
    <source>
        <dbReference type="SAM" id="MobiDB-lite"/>
    </source>
</evidence>
<accession>A0A0B6ZQ73</accession>
<gene>
    <name evidence="2" type="primary">ORF75397</name>
</gene>
<feature type="region of interest" description="Disordered" evidence="1">
    <location>
        <begin position="1"/>
        <end position="21"/>
    </location>
</feature>